<organism evidence="3 4">
    <name type="scientific">Lentzea jiangxiensis</name>
    <dbReference type="NCBI Taxonomy" id="641025"/>
    <lineage>
        <taxon>Bacteria</taxon>
        <taxon>Bacillati</taxon>
        <taxon>Actinomycetota</taxon>
        <taxon>Actinomycetes</taxon>
        <taxon>Pseudonocardiales</taxon>
        <taxon>Pseudonocardiaceae</taxon>
        <taxon>Lentzea</taxon>
    </lineage>
</organism>
<evidence type="ECO:0000259" key="2">
    <source>
        <dbReference type="Pfam" id="PF04149"/>
    </source>
</evidence>
<sequence>MTAIGSEQTVESLRWRKSSRSSAGGPECVEIALVRSGAAVRDSKNADGARLEFGGAGWDTFLAAAKTGSLSAD</sequence>
<keyword evidence="4" id="KW-1185">Reference proteome</keyword>
<evidence type="ECO:0000313" key="3">
    <source>
        <dbReference type="EMBL" id="SDO10614.1"/>
    </source>
</evidence>
<accession>A0A1H0GUW0</accession>
<name>A0A1H0GUW0_9PSEU</name>
<dbReference type="Proteomes" id="UP000199691">
    <property type="component" value="Unassembled WGS sequence"/>
</dbReference>
<dbReference type="EMBL" id="FNIX01000001">
    <property type="protein sequence ID" value="SDO10614.1"/>
    <property type="molecule type" value="Genomic_DNA"/>
</dbReference>
<feature type="region of interest" description="Disordered" evidence="1">
    <location>
        <begin position="1"/>
        <end position="24"/>
    </location>
</feature>
<dbReference type="Pfam" id="PF04149">
    <property type="entry name" value="DUF397"/>
    <property type="match status" value="1"/>
</dbReference>
<feature type="domain" description="DUF397" evidence="2">
    <location>
        <begin position="13"/>
        <end position="66"/>
    </location>
</feature>
<dbReference type="STRING" id="641025.SAMN05421507_1011366"/>
<protein>
    <recommendedName>
        <fullName evidence="2">DUF397 domain-containing protein</fullName>
    </recommendedName>
</protein>
<evidence type="ECO:0000313" key="4">
    <source>
        <dbReference type="Proteomes" id="UP000199691"/>
    </source>
</evidence>
<dbReference type="AlphaFoldDB" id="A0A1H0GUW0"/>
<reference evidence="4" key="1">
    <citation type="submission" date="2016-10" db="EMBL/GenBank/DDBJ databases">
        <authorList>
            <person name="Varghese N."/>
            <person name="Submissions S."/>
        </authorList>
    </citation>
    <scope>NUCLEOTIDE SEQUENCE [LARGE SCALE GENOMIC DNA]</scope>
    <source>
        <strain evidence="4">CGMCC 4.6609</strain>
    </source>
</reference>
<feature type="compositionally biased region" description="Polar residues" evidence="1">
    <location>
        <begin position="1"/>
        <end position="11"/>
    </location>
</feature>
<gene>
    <name evidence="3" type="ORF">SAMN05421507_1011366</name>
</gene>
<proteinExistence type="predicted"/>
<dbReference type="InterPro" id="IPR007278">
    <property type="entry name" value="DUF397"/>
</dbReference>
<evidence type="ECO:0000256" key="1">
    <source>
        <dbReference type="SAM" id="MobiDB-lite"/>
    </source>
</evidence>